<keyword evidence="1" id="KW-0472">Membrane</keyword>
<name>A0A9P6NN05_9BASI</name>
<sequence>MTDRTHLSCWDILLVFGVYLRLTYLLIFRPLLSLLAKLPASPLTSLLYGNFREFVNPSLYCLAVFRSYKHRINSLS</sequence>
<proteinExistence type="predicted"/>
<comment type="caution">
    <text evidence="2">The sequence shown here is derived from an EMBL/GenBank/DDBJ whole genome shotgun (WGS) entry which is preliminary data.</text>
</comment>
<keyword evidence="1" id="KW-1133">Transmembrane helix</keyword>
<feature type="transmembrane region" description="Helical" evidence="1">
    <location>
        <begin position="12"/>
        <end position="32"/>
    </location>
</feature>
<dbReference type="EMBL" id="MU167260">
    <property type="protein sequence ID" value="KAG0146480.1"/>
    <property type="molecule type" value="Genomic_DNA"/>
</dbReference>
<gene>
    <name evidence="2" type="ORF">CROQUDRAFT_517263</name>
</gene>
<reference evidence="2" key="1">
    <citation type="submission" date="2013-11" db="EMBL/GenBank/DDBJ databases">
        <title>Genome sequence of the fusiform rust pathogen reveals effectors for host alternation and coevolution with pine.</title>
        <authorList>
            <consortium name="DOE Joint Genome Institute"/>
            <person name="Smith K."/>
            <person name="Pendleton A."/>
            <person name="Kubisiak T."/>
            <person name="Anderson C."/>
            <person name="Salamov A."/>
            <person name="Aerts A."/>
            <person name="Riley R."/>
            <person name="Clum A."/>
            <person name="Lindquist E."/>
            <person name="Ence D."/>
            <person name="Campbell M."/>
            <person name="Kronenberg Z."/>
            <person name="Feau N."/>
            <person name="Dhillon B."/>
            <person name="Hamelin R."/>
            <person name="Burleigh J."/>
            <person name="Smith J."/>
            <person name="Yandell M."/>
            <person name="Nelson C."/>
            <person name="Grigoriev I."/>
            <person name="Davis J."/>
        </authorList>
    </citation>
    <scope>NUCLEOTIDE SEQUENCE</scope>
    <source>
        <strain evidence="2">G11</strain>
    </source>
</reference>
<organism evidence="2 3">
    <name type="scientific">Cronartium quercuum f. sp. fusiforme G11</name>
    <dbReference type="NCBI Taxonomy" id="708437"/>
    <lineage>
        <taxon>Eukaryota</taxon>
        <taxon>Fungi</taxon>
        <taxon>Dikarya</taxon>
        <taxon>Basidiomycota</taxon>
        <taxon>Pucciniomycotina</taxon>
        <taxon>Pucciniomycetes</taxon>
        <taxon>Pucciniales</taxon>
        <taxon>Coleosporiaceae</taxon>
        <taxon>Cronartium</taxon>
    </lineage>
</organism>
<evidence type="ECO:0000313" key="3">
    <source>
        <dbReference type="Proteomes" id="UP000886653"/>
    </source>
</evidence>
<keyword evidence="3" id="KW-1185">Reference proteome</keyword>
<evidence type="ECO:0000313" key="2">
    <source>
        <dbReference type="EMBL" id="KAG0146480.1"/>
    </source>
</evidence>
<protein>
    <submittedName>
        <fullName evidence="2">Uncharacterized protein</fullName>
    </submittedName>
</protein>
<keyword evidence="1" id="KW-0812">Transmembrane</keyword>
<evidence type="ECO:0000256" key="1">
    <source>
        <dbReference type="SAM" id="Phobius"/>
    </source>
</evidence>
<dbReference type="Proteomes" id="UP000886653">
    <property type="component" value="Unassembled WGS sequence"/>
</dbReference>
<dbReference type="AlphaFoldDB" id="A0A9P6NN05"/>
<accession>A0A9P6NN05</accession>